<accession>A0A9J5W138</accession>
<reference evidence="1" key="1">
    <citation type="submission" date="2020-09" db="EMBL/GenBank/DDBJ databases">
        <title>De no assembly of potato wild relative species, Solanum commersonii.</title>
        <authorList>
            <person name="Cho K."/>
        </authorList>
    </citation>
    <scope>NUCLEOTIDE SEQUENCE</scope>
    <source>
        <strain evidence="1">LZ3.2</strain>
        <tissue evidence="1">Leaf</tissue>
    </source>
</reference>
<gene>
    <name evidence="1" type="ORF">H5410_064122</name>
</gene>
<sequence length="64" mass="7180">MCLCGGQDEEGEAEMVQACEEKILGHPIQKICDTGLKFRCGRVISEARMNEDDKILELKSQHSQ</sequence>
<evidence type="ECO:0000313" key="1">
    <source>
        <dbReference type="EMBL" id="KAG5568862.1"/>
    </source>
</evidence>
<dbReference type="AlphaFoldDB" id="A0A9J5W138"/>
<keyword evidence="2" id="KW-1185">Reference proteome</keyword>
<proteinExistence type="predicted"/>
<organism evidence="1 2">
    <name type="scientific">Solanum commersonii</name>
    <name type="common">Commerson's wild potato</name>
    <name type="synonym">Commerson's nightshade</name>
    <dbReference type="NCBI Taxonomy" id="4109"/>
    <lineage>
        <taxon>Eukaryota</taxon>
        <taxon>Viridiplantae</taxon>
        <taxon>Streptophyta</taxon>
        <taxon>Embryophyta</taxon>
        <taxon>Tracheophyta</taxon>
        <taxon>Spermatophyta</taxon>
        <taxon>Magnoliopsida</taxon>
        <taxon>eudicotyledons</taxon>
        <taxon>Gunneridae</taxon>
        <taxon>Pentapetalae</taxon>
        <taxon>asterids</taxon>
        <taxon>lamiids</taxon>
        <taxon>Solanales</taxon>
        <taxon>Solanaceae</taxon>
        <taxon>Solanoideae</taxon>
        <taxon>Solaneae</taxon>
        <taxon>Solanum</taxon>
    </lineage>
</organism>
<evidence type="ECO:0000313" key="2">
    <source>
        <dbReference type="Proteomes" id="UP000824120"/>
    </source>
</evidence>
<comment type="caution">
    <text evidence="1">The sequence shown here is derived from an EMBL/GenBank/DDBJ whole genome shotgun (WGS) entry which is preliminary data.</text>
</comment>
<dbReference type="EMBL" id="JACXVP010000029">
    <property type="protein sequence ID" value="KAG5568862.1"/>
    <property type="molecule type" value="Genomic_DNA"/>
</dbReference>
<dbReference type="Proteomes" id="UP000824120">
    <property type="component" value="Unassembled WGS sequence"/>
</dbReference>
<name>A0A9J5W138_SOLCO</name>
<protein>
    <submittedName>
        <fullName evidence="1">Uncharacterized protein</fullName>
    </submittedName>
</protein>